<dbReference type="RefSeq" id="WP_319691499.1">
    <property type="nucleotide sequence ID" value="NZ_JARAWN010000059.1"/>
</dbReference>
<dbReference type="InterPro" id="IPR011990">
    <property type="entry name" value="TPR-like_helical_dom_sf"/>
</dbReference>
<evidence type="ECO:0000313" key="1">
    <source>
        <dbReference type="EMBL" id="MDX3130687.1"/>
    </source>
</evidence>
<comment type="caution">
    <text evidence="1">The sequence shown here is derived from an EMBL/GenBank/DDBJ whole genome shotgun (WGS) entry which is preliminary data.</text>
</comment>
<dbReference type="EMBL" id="JARAWN010000059">
    <property type="protein sequence ID" value="MDX3130687.1"/>
    <property type="molecule type" value="Genomic_DNA"/>
</dbReference>
<organism evidence="1 2">
    <name type="scientific">Streptomyces europaeiscabiei</name>
    <dbReference type="NCBI Taxonomy" id="146819"/>
    <lineage>
        <taxon>Bacteria</taxon>
        <taxon>Bacillati</taxon>
        <taxon>Actinomycetota</taxon>
        <taxon>Actinomycetes</taxon>
        <taxon>Kitasatosporales</taxon>
        <taxon>Streptomycetaceae</taxon>
        <taxon>Streptomyces</taxon>
    </lineage>
</organism>
<dbReference type="Proteomes" id="UP001273589">
    <property type="component" value="Unassembled WGS sequence"/>
</dbReference>
<evidence type="ECO:0000313" key="2">
    <source>
        <dbReference type="Proteomes" id="UP001273589"/>
    </source>
</evidence>
<accession>A0AAJ2PNQ4</accession>
<sequence>MAHCWPSAVGRRAEAATAYREALVPARGRDARDLEARSLLGPASVPVPIDRGRAAAALELAHRSQYRLVEDQALTVLARCGLDHGEPDSAMEYGTRALTAHRASGYRRGQAEALEILGRAAVTTSGADPSPYWTEALEIFDDLGAPAATAPRHRPAGRA</sequence>
<reference evidence="1" key="1">
    <citation type="journal article" date="2023" name="Microb. Genom.">
        <title>Mesoterricola silvestris gen. nov., sp. nov., Mesoterricola sediminis sp. nov., Geothrix oryzae sp. nov., Geothrix edaphica sp. nov., Geothrix rubra sp. nov., and Geothrix limicola sp. nov., six novel members of Acidobacteriota isolated from soils.</title>
        <authorList>
            <person name="Weisberg A.J."/>
            <person name="Pearce E."/>
            <person name="Kramer C.G."/>
            <person name="Chang J.H."/>
            <person name="Clarke C.R."/>
        </authorList>
    </citation>
    <scope>NUCLEOTIDE SEQUENCE</scope>
    <source>
        <strain evidence="1">ND06-05F</strain>
    </source>
</reference>
<gene>
    <name evidence="1" type="ORF">PV367_13005</name>
</gene>
<proteinExistence type="predicted"/>
<name>A0AAJ2PNQ4_9ACTN</name>
<dbReference type="AlphaFoldDB" id="A0AAJ2PNQ4"/>
<protein>
    <submittedName>
        <fullName evidence="1">Uncharacterized protein</fullName>
    </submittedName>
</protein>
<dbReference type="Gene3D" id="1.25.40.10">
    <property type="entry name" value="Tetratricopeptide repeat domain"/>
    <property type="match status" value="1"/>
</dbReference>